<feature type="domain" description="Calcineurin-like phosphoesterase" evidence="2">
    <location>
        <begin position="230"/>
        <end position="476"/>
    </location>
</feature>
<dbReference type="GO" id="GO:0004721">
    <property type="term" value="F:phosphoprotein phosphatase activity"/>
    <property type="evidence" value="ECO:0007669"/>
    <property type="project" value="TreeGrafter"/>
</dbReference>
<proteinExistence type="predicted"/>
<evidence type="ECO:0000259" key="2">
    <source>
        <dbReference type="Pfam" id="PF00149"/>
    </source>
</evidence>
<protein>
    <recommendedName>
        <fullName evidence="2">Calcineurin-like phosphoesterase domain-containing protein</fullName>
    </recommendedName>
</protein>
<dbReference type="GO" id="GO:0005737">
    <property type="term" value="C:cytoplasm"/>
    <property type="evidence" value="ECO:0007669"/>
    <property type="project" value="TreeGrafter"/>
</dbReference>
<gene>
    <name evidence="3" type="ORF">WICMUC_004157</name>
</gene>
<dbReference type="EMBL" id="JAEUBF010001113">
    <property type="protein sequence ID" value="KAH3672751.1"/>
    <property type="molecule type" value="Genomic_DNA"/>
</dbReference>
<dbReference type="PANTHER" id="PTHR32440">
    <property type="entry name" value="PHOSPHATASE DCR2-RELATED-RELATED"/>
    <property type="match status" value="1"/>
</dbReference>
<keyword evidence="1" id="KW-0812">Transmembrane</keyword>
<dbReference type="SUPFAM" id="SSF56300">
    <property type="entry name" value="Metallo-dependent phosphatases"/>
    <property type="match status" value="1"/>
</dbReference>
<dbReference type="InterPro" id="IPR004843">
    <property type="entry name" value="Calcineurin-like_PHP"/>
</dbReference>
<dbReference type="Pfam" id="PF00149">
    <property type="entry name" value="Metallophos"/>
    <property type="match status" value="1"/>
</dbReference>
<feature type="transmembrane region" description="Helical" evidence="1">
    <location>
        <begin position="12"/>
        <end position="31"/>
    </location>
</feature>
<reference evidence="3" key="2">
    <citation type="submission" date="2021-01" db="EMBL/GenBank/DDBJ databases">
        <authorList>
            <person name="Schikora-Tamarit M.A."/>
        </authorList>
    </citation>
    <scope>NUCLEOTIDE SEQUENCE</scope>
    <source>
        <strain evidence="3">CBS6341</strain>
    </source>
</reference>
<dbReference type="AlphaFoldDB" id="A0A9P8TB92"/>
<keyword evidence="1" id="KW-1133">Transmembrane helix</keyword>
<keyword evidence="1" id="KW-0472">Membrane</keyword>
<evidence type="ECO:0000313" key="4">
    <source>
        <dbReference type="Proteomes" id="UP000769528"/>
    </source>
</evidence>
<comment type="caution">
    <text evidence="3">The sequence shown here is derived from an EMBL/GenBank/DDBJ whole genome shotgun (WGS) entry which is preliminary data.</text>
</comment>
<reference evidence="3" key="1">
    <citation type="journal article" date="2021" name="Open Biol.">
        <title>Shared evolutionary footprints suggest mitochondrial oxidative damage underlies multiple complex I losses in fungi.</title>
        <authorList>
            <person name="Schikora-Tamarit M.A."/>
            <person name="Marcet-Houben M."/>
            <person name="Nosek J."/>
            <person name="Gabaldon T."/>
        </authorList>
    </citation>
    <scope>NUCLEOTIDE SEQUENCE</scope>
    <source>
        <strain evidence="3">CBS6341</strain>
    </source>
</reference>
<keyword evidence="4" id="KW-1185">Reference proteome</keyword>
<dbReference type="InterPro" id="IPR029052">
    <property type="entry name" value="Metallo-depent_PP-like"/>
</dbReference>
<evidence type="ECO:0000256" key="1">
    <source>
        <dbReference type="SAM" id="Phobius"/>
    </source>
</evidence>
<accession>A0A9P8TB92</accession>
<dbReference type="CDD" id="cd07383">
    <property type="entry name" value="MPP_Dcr2"/>
    <property type="match status" value="1"/>
</dbReference>
<organism evidence="3 4">
    <name type="scientific">Wickerhamomyces mucosus</name>
    <dbReference type="NCBI Taxonomy" id="1378264"/>
    <lineage>
        <taxon>Eukaryota</taxon>
        <taxon>Fungi</taxon>
        <taxon>Dikarya</taxon>
        <taxon>Ascomycota</taxon>
        <taxon>Saccharomycotina</taxon>
        <taxon>Saccharomycetes</taxon>
        <taxon>Phaffomycetales</taxon>
        <taxon>Wickerhamomycetaceae</taxon>
        <taxon>Wickerhamomyces</taxon>
    </lineage>
</organism>
<dbReference type="OrthoDB" id="783096at2759"/>
<dbReference type="PANTHER" id="PTHR32440:SF0">
    <property type="entry name" value="PHOSPHATASE DCR2-RELATED"/>
    <property type="match status" value="1"/>
</dbReference>
<dbReference type="Proteomes" id="UP000769528">
    <property type="component" value="Unassembled WGS sequence"/>
</dbReference>
<sequence length="556" mass="63720">MVSINLNRSLIRLTTYTITTITILGLIIIFISSNNPSKNPHVGSKINHFADTGYIITDLEIKTCTIFNSCSPKDFKTWFKIPKPLNYNSNGKIFSRLSQQYIFIQKRKIDELNKLIHESDSKLKNNKYNHDDDDESYKVMTSLRVNQDGEIDFILENFNPTKIKDYYLNLDVLFGEDAVDPRPNWNLIKSPIFEKSIQGEIPIYLTFKTFESNPEPPKLTISSSRQKNYKIIQVADLHFSTHEGICRDQFPEIENCKADQRTLKFLNQILDIESPDLVLLTGDQIFGEDSFDSITTLLKVVNPFVLRKIPFAFMFGNHDDEGSMSRSEIMQFLESQIPYSLSSHGPTDIDGVGNYIFQLFDQDKNDDDNELPLISFYVLDSHKYSPNPKLMPGYDWIKESQLEYIIKESQRLSIPQTLKHLSFGLFHIPLPEHGNLHQGFIGNYKEAITAPRHNSHARDVLQKLGISIVTVGHDHCNDYCVLDSKNDNSNDKIWLCYGGAMGEGGYGGYGGTTRRLRIFNVDLEEMSVQSYKRLETSPEKSFDHQILVTKGEVVSY</sequence>
<name>A0A9P8TB92_9ASCO</name>
<evidence type="ECO:0000313" key="3">
    <source>
        <dbReference type="EMBL" id="KAH3672751.1"/>
    </source>
</evidence>
<dbReference type="Gene3D" id="3.60.21.10">
    <property type="match status" value="1"/>
</dbReference>